<sequence>MLLKQNVAEKKGKLASKQRTAEYTGRIYSEEVWPHLYRGRGEIHLGKPTLSTPDRDSNLDFPVIGSLVYCKSSALNHVATKVALGTEQQGVEVLRMKRCSQNILTYEGVFTCFRLSTTKSPAQFPCTIAPFLLTIWARTFFYSSG</sequence>
<name>A0A7R9PP12_TIMGE</name>
<dbReference type="AlphaFoldDB" id="A0A7R9PP12"/>
<accession>A0A7R9PP12</accession>
<protein>
    <submittedName>
        <fullName evidence="1">Uncharacterized protein</fullName>
    </submittedName>
</protein>
<dbReference type="EMBL" id="OE842954">
    <property type="protein sequence ID" value="CAD7601875.1"/>
    <property type="molecule type" value="Genomic_DNA"/>
</dbReference>
<evidence type="ECO:0000313" key="1">
    <source>
        <dbReference type="EMBL" id="CAD7601875.1"/>
    </source>
</evidence>
<reference evidence="1" key="1">
    <citation type="submission" date="2020-11" db="EMBL/GenBank/DDBJ databases">
        <authorList>
            <person name="Tran Van P."/>
        </authorList>
    </citation>
    <scope>NUCLEOTIDE SEQUENCE</scope>
</reference>
<gene>
    <name evidence="1" type="ORF">TGEB3V08_LOCUS8114</name>
</gene>
<proteinExistence type="predicted"/>
<organism evidence="1">
    <name type="scientific">Timema genevievae</name>
    <name type="common">Walking stick</name>
    <dbReference type="NCBI Taxonomy" id="629358"/>
    <lineage>
        <taxon>Eukaryota</taxon>
        <taxon>Metazoa</taxon>
        <taxon>Ecdysozoa</taxon>
        <taxon>Arthropoda</taxon>
        <taxon>Hexapoda</taxon>
        <taxon>Insecta</taxon>
        <taxon>Pterygota</taxon>
        <taxon>Neoptera</taxon>
        <taxon>Polyneoptera</taxon>
        <taxon>Phasmatodea</taxon>
        <taxon>Timematodea</taxon>
        <taxon>Timematoidea</taxon>
        <taxon>Timematidae</taxon>
        <taxon>Timema</taxon>
    </lineage>
</organism>